<dbReference type="EMBL" id="KX009063">
    <property type="protein sequence ID" value="ARO45278.1"/>
    <property type="molecule type" value="Genomic_DNA"/>
</dbReference>
<accession>A0A2P0QFV4</accession>
<dbReference type="AlphaFoldDB" id="A0A2P0QFV4"/>
<name>A0A2P0QFV4_PSESF</name>
<protein>
    <submittedName>
        <fullName evidence="1">Uncharacterized protein</fullName>
    </submittedName>
</protein>
<geneLocation type="plasmid" evidence="1">
    <name>pPU_RT811</name>
</geneLocation>
<keyword evidence="1" id="KW-0614">Plasmid</keyword>
<organism evidence="1">
    <name type="scientific">Pseudomonas syringae pv. actinidiae</name>
    <dbReference type="NCBI Taxonomy" id="103796"/>
    <lineage>
        <taxon>Bacteria</taxon>
        <taxon>Pseudomonadati</taxon>
        <taxon>Pseudomonadota</taxon>
        <taxon>Gammaproteobacteria</taxon>
        <taxon>Pseudomonadales</taxon>
        <taxon>Pseudomonadaceae</taxon>
        <taxon>Pseudomonas</taxon>
        <taxon>Pseudomonas syringae</taxon>
    </lineage>
</organism>
<reference evidence="1" key="1">
    <citation type="submission" date="2016-03" db="EMBL/GenBank/DDBJ databases">
        <title>The evolution of Pseudomonas syringae pv. actinidiae in New Zealand.</title>
        <authorList>
            <person name="Taiaroa G."/>
            <person name="Poulter R.T.M."/>
            <person name="Lamont I."/>
            <person name="Stockwell P."/>
            <person name="Butler M.I."/>
        </authorList>
    </citation>
    <scope>NUCLEOTIDE SEQUENCE</scope>
    <source>
        <strain evidence="1">RT811</strain>
        <plasmid evidence="1">pPU_RT811</plasmid>
    </source>
</reference>
<sequence>MINHVITKDALRKAVNSSGVADRASAIIPLTETGSKTSKNAQNIVSNTGVAAAQ</sequence>
<evidence type="ECO:0000313" key="1">
    <source>
        <dbReference type="EMBL" id="ARO45278.1"/>
    </source>
</evidence>
<proteinExistence type="predicted"/>